<evidence type="ECO:0000313" key="3">
    <source>
        <dbReference type="EMBL" id="EFC45278.1"/>
    </source>
</evidence>
<feature type="region of interest" description="Disordered" evidence="1">
    <location>
        <begin position="1"/>
        <end position="22"/>
    </location>
</feature>
<evidence type="ECO:0000313" key="4">
    <source>
        <dbReference type="Proteomes" id="UP000006671"/>
    </source>
</evidence>
<dbReference type="KEGG" id="ngr:NAEGRDRAFT_66925"/>
<sequence length="479" mass="55190">MKRHFDSESLSPSDASDEKRSKIEGGGSSFGLKINHLANLDYDSLGYIMNYMTIEELLNCRLVNTTWNEIVGSRRVPSFYAVKNLMDYCVECLSTERNDELYVSLKKWIDGKLYSLTLASKEPGFFSDTPNPLVVDKYPTMTVISSSVGWVDDGSHIELMIHIKEGIKIRIHIHLSNTEDELVYITVEQNEDPTFDWNLLNIDPSVNNILVHQLDGEESGLYQEVEYWQNPTFFNYVGSLLLEERFRGDSFCFKLLRIFLDFPKHELTSEPKLTLRDQVCNHALKFKYSDDLRERLIQKPLENVKKLNEPVSIMERVVSNMYSNCLNNFNQDEGSLFDITNVKGAAYSNAFRKDMHFIQTTFDMRLNNDIYKCELEVKEVFYYGCDGYEGEHSFSIIDPKTKKYYGLSGIAYGTYDTVVWGKGDKSLNELKIDSQFDSVISFIEFVIDSLLEKLPIIDAFHCTATDSGSLRYYLVGIEE</sequence>
<name>D2VD68_NAEGR</name>
<dbReference type="InterPro" id="IPR036047">
    <property type="entry name" value="F-box-like_dom_sf"/>
</dbReference>
<evidence type="ECO:0000256" key="1">
    <source>
        <dbReference type="SAM" id="MobiDB-lite"/>
    </source>
</evidence>
<evidence type="ECO:0000259" key="2">
    <source>
        <dbReference type="Pfam" id="PF00646"/>
    </source>
</evidence>
<dbReference type="SUPFAM" id="SSF81383">
    <property type="entry name" value="F-box domain"/>
    <property type="match status" value="1"/>
</dbReference>
<dbReference type="InterPro" id="IPR001810">
    <property type="entry name" value="F-box_dom"/>
</dbReference>
<organism evidence="4">
    <name type="scientific">Naegleria gruberi</name>
    <name type="common">Amoeba</name>
    <dbReference type="NCBI Taxonomy" id="5762"/>
    <lineage>
        <taxon>Eukaryota</taxon>
        <taxon>Discoba</taxon>
        <taxon>Heterolobosea</taxon>
        <taxon>Tetramitia</taxon>
        <taxon>Eutetramitia</taxon>
        <taxon>Vahlkampfiidae</taxon>
        <taxon>Naegleria</taxon>
    </lineage>
</organism>
<reference evidence="3 4" key="1">
    <citation type="journal article" date="2010" name="Cell">
        <title>The genome of Naegleria gruberi illuminates early eukaryotic versatility.</title>
        <authorList>
            <person name="Fritz-Laylin L.K."/>
            <person name="Prochnik S.E."/>
            <person name="Ginger M.L."/>
            <person name="Dacks J.B."/>
            <person name="Carpenter M.L."/>
            <person name="Field M.C."/>
            <person name="Kuo A."/>
            <person name="Paredez A."/>
            <person name="Chapman J."/>
            <person name="Pham J."/>
            <person name="Shu S."/>
            <person name="Neupane R."/>
            <person name="Cipriano M."/>
            <person name="Mancuso J."/>
            <person name="Tu H."/>
            <person name="Salamov A."/>
            <person name="Lindquist E."/>
            <person name="Shapiro H."/>
            <person name="Lucas S."/>
            <person name="Grigoriev I.V."/>
            <person name="Cande W.Z."/>
            <person name="Fulton C."/>
            <person name="Rokhsar D.S."/>
            <person name="Dawson S.C."/>
        </authorList>
    </citation>
    <scope>NUCLEOTIDE SEQUENCE [LARGE SCALE GENOMIC DNA]</scope>
    <source>
        <strain evidence="3 4">NEG-M</strain>
    </source>
</reference>
<proteinExistence type="predicted"/>
<dbReference type="InParanoid" id="D2VD68"/>
<dbReference type="GeneID" id="8849054"/>
<dbReference type="RefSeq" id="XP_002678022.1">
    <property type="nucleotide sequence ID" value="XM_002677976.1"/>
</dbReference>
<dbReference type="EMBL" id="GG738864">
    <property type="protein sequence ID" value="EFC45278.1"/>
    <property type="molecule type" value="Genomic_DNA"/>
</dbReference>
<dbReference type="AlphaFoldDB" id="D2VD68"/>
<dbReference type="VEuPathDB" id="AmoebaDB:NAEGRDRAFT_66925"/>
<protein>
    <recommendedName>
        <fullName evidence="2">F-box domain-containing protein</fullName>
    </recommendedName>
</protein>
<feature type="domain" description="F-box" evidence="2">
    <location>
        <begin position="38"/>
        <end position="75"/>
    </location>
</feature>
<dbReference type="Pfam" id="PF00646">
    <property type="entry name" value="F-box"/>
    <property type="match status" value="1"/>
</dbReference>
<gene>
    <name evidence="3" type="ORF">NAEGRDRAFT_66925</name>
</gene>
<dbReference type="Proteomes" id="UP000006671">
    <property type="component" value="Unassembled WGS sequence"/>
</dbReference>
<keyword evidence="4" id="KW-1185">Reference proteome</keyword>
<accession>D2VD68</accession>